<sequence length="308" mass="35555">MPKHDIARYATSAKERHQKILEHCLLWTLRWQFVSDRTLAKMIQTFLESNRPRIAYQLMREGWLKACQVPIGHRLLDGKRVYALSEAGRAWCHEHLDLDSRIIRLHDGTPRPAWGSMQHLLDLQRIFLGTDHLGMLMYWSEPETRRMYSDQAHDLIPDMVLDFDGAPGLNQVWVEYERSPKNDLRLAHWVNLYAALFRAQDQAAHHRALDLAHRQAQASGTYPVDASAEASPPALLKVIVIVTTKYQRERYAAAFSVEAAAETYRLRGNNKLQQGKNHLPVAEYIARRVEVFTLAQWLADEDSADRDV</sequence>
<evidence type="ECO:0000313" key="1">
    <source>
        <dbReference type="EMBL" id="AOU99188.1"/>
    </source>
</evidence>
<dbReference type="EMBL" id="CP017415">
    <property type="protein sequence ID" value="AOU99188.1"/>
    <property type="molecule type" value="Genomic_DNA"/>
</dbReference>
<gene>
    <name evidence="1" type="ORF">BI364_15715</name>
</gene>
<organism evidence="1 2">
    <name type="scientific">Acidihalobacter yilgarnensis</name>
    <dbReference type="NCBI Taxonomy" id="2819280"/>
    <lineage>
        <taxon>Bacteria</taxon>
        <taxon>Pseudomonadati</taxon>
        <taxon>Pseudomonadota</taxon>
        <taxon>Gammaproteobacteria</taxon>
        <taxon>Chromatiales</taxon>
        <taxon>Ectothiorhodospiraceae</taxon>
        <taxon>Acidihalobacter</taxon>
    </lineage>
</organism>
<dbReference type="KEGG" id="aprs:BI364_15715"/>
<reference evidence="2" key="1">
    <citation type="submission" date="2016-09" db="EMBL/GenBank/DDBJ databases">
        <title>Acidihalobacter prosperus F5.</title>
        <authorList>
            <person name="Khaleque H.N."/>
            <person name="Ramsay J.P."/>
            <person name="Kaksonen A.H."/>
            <person name="Boxall N.J."/>
            <person name="Watkin E.L.J."/>
        </authorList>
    </citation>
    <scope>NUCLEOTIDE SEQUENCE [LARGE SCALE GENOMIC DNA]</scope>
    <source>
        <strain evidence="2">F5</strain>
    </source>
</reference>
<dbReference type="AlphaFoldDB" id="A0A1D8IRM2"/>
<proteinExistence type="predicted"/>
<keyword evidence="2" id="KW-1185">Reference proteome</keyword>
<protein>
    <submittedName>
        <fullName evidence="1">Uncharacterized protein</fullName>
    </submittedName>
</protein>
<name>A0A1D8IRM2_9GAMM</name>
<evidence type="ECO:0000313" key="2">
    <source>
        <dbReference type="Proteomes" id="UP000095401"/>
    </source>
</evidence>
<dbReference type="RefSeq" id="WP_070079540.1">
    <property type="nucleotide sequence ID" value="NZ_CP017415.1"/>
</dbReference>
<dbReference type="Proteomes" id="UP000095401">
    <property type="component" value="Chromosome"/>
</dbReference>
<accession>A0A1D8IRM2</accession>